<keyword evidence="2 5" id="KW-0812">Transmembrane</keyword>
<dbReference type="SUPFAM" id="SSF103473">
    <property type="entry name" value="MFS general substrate transporter"/>
    <property type="match status" value="1"/>
</dbReference>
<evidence type="ECO:0000256" key="5">
    <source>
        <dbReference type="SAM" id="Phobius"/>
    </source>
</evidence>
<dbReference type="InterPro" id="IPR036259">
    <property type="entry name" value="MFS_trans_sf"/>
</dbReference>
<gene>
    <name evidence="6" type="ORF">PENARI_c018G02524</name>
</gene>
<comment type="subcellular location">
    <subcellularLocation>
        <location evidence="1">Membrane</location>
        <topology evidence="1">Multi-pass membrane protein</topology>
    </subcellularLocation>
</comment>
<dbReference type="GO" id="GO:0005886">
    <property type="term" value="C:plasma membrane"/>
    <property type="evidence" value="ECO:0007669"/>
    <property type="project" value="TreeGrafter"/>
</dbReference>
<keyword evidence="7" id="KW-1185">Reference proteome</keyword>
<dbReference type="AlphaFoldDB" id="A0A1F5LAE6"/>
<evidence type="ECO:0000256" key="1">
    <source>
        <dbReference type="ARBA" id="ARBA00004141"/>
    </source>
</evidence>
<name>A0A1F5LAE6_PENAI</name>
<feature type="transmembrane region" description="Helical" evidence="5">
    <location>
        <begin position="88"/>
        <end position="112"/>
    </location>
</feature>
<dbReference type="EMBL" id="LXJU01000018">
    <property type="protein sequence ID" value="OGE50026.1"/>
    <property type="molecule type" value="Genomic_DNA"/>
</dbReference>
<dbReference type="Gene3D" id="1.20.1250.20">
    <property type="entry name" value="MFS general substrate transporter like domains"/>
    <property type="match status" value="1"/>
</dbReference>
<feature type="transmembrane region" description="Helical" evidence="5">
    <location>
        <begin position="124"/>
        <end position="144"/>
    </location>
</feature>
<feature type="transmembrane region" description="Helical" evidence="5">
    <location>
        <begin position="164"/>
        <end position="182"/>
    </location>
</feature>
<keyword evidence="4 5" id="KW-0472">Membrane</keyword>
<evidence type="ECO:0000313" key="7">
    <source>
        <dbReference type="Proteomes" id="UP000177622"/>
    </source>
</evidence>
<evidence type="ECO:0000256" key="4">
    <source>
        <dbReference type="ARBA" id="ARBA00023136"/>
    </source>
</evidence>
<dbReference type="OrthoDB" id="268400at2759"/>
<evidence type="ECO:0000256" key="3">
    <source>
        <dbReference type="ARBA" id="ARBA00022989"/>
    </source>
</evidence>
<dbReference type="RefSeq" id="XP_022485477.1">
    <property type="nucleotide sequence ID" value="XM_022634506.1"/>
</dbReference>
<proteinExistence type="predicted"/>
<dbReference type="STRING" id="1835702.A0A1F5LAE6"/>
<accession>A0A1F5LAE6</accession>
<evidence type="ECO:0008006" key="8">
    <source>
        <dbReference type="Google" id="ProtNLM"/>
    </source>
</evidence>
<reference evidence="6 7" key="1">
    <citation type="journal article" date="2016" name="Sci. Rep.">
        <title>Penicillium arizonense, a new, genome sequenced fungal species, reveals a high chemical diversity in secreted metabolites.</title>
        <authorList>
            <person name="Grijseels S."/>
            <person name="Nielsen J.C."/>
            <person name="Randelovic M."/>
            <person name="Nielsen J."/>
            <person name="Nielsen K.F."/>
            <person name="Workman M."/>
            <person name="Frisvad J.C."/>
        </authorList>
    </citation>
    <scope>NUCLEOTIDE SEQUENCE [LARGE SCALE GENOMIC DNA]</scope>
    <source>
        <strain evidence="6 7">CBS 141311</strain>
    </source>
</reference>
<dbReference type="PANTHER" id="PTHR23502">
    <property type="entry name" value="MAJOR FACILITATOR SUPERFAMILY"/>
    <property type="match status" value="1"/>
</dbReference>
<feature type="transmembrane region" description="Helical" evidence="5">
    <location>
        <begin position="20"/>
        <end position="40"/>
    </location>
</feature>
<evidence type="ECO:0000256" key="2">
    <source>
        <dbReference type="ARBA" id="ARBA00022692"/>
    </source>
</evidence>
<sequence length="194" mass="21058">MSSRTFTKPLYNWELGDLGLLSLAEFIGSILAFYVGGRLIDIVSRRSTARHGGVRKSEYRLPAVVIPGVVGSAGILIFGLCIAHKTHWIGPAVGTAMQAFGVAAISNVAVTYSLDLYKKVTGEALVIIFVIRNTIGMLVSLYAADWIERQGPAAVLDEMTAIQVVSILFATPLFIWGSHIRASTSRYGPKRFQD</sequence>
<dbReference type="GeneID" id="34579240"/>
<feature type="transmembrane region" description="Helical" evidence="5">
    <location>
        <begin position="61"/>
        <end position="82"/>
    </location>
</feature>
<dbReference type="PANTHER" id="PTHR23502:SF160">
    <property type="entry name" value="MAJOR FACILITATOR SUPERFAMILY (MFS) PROFILE DOMAIN-CONTAINING PROTEIN-RELATED"/>
    <property type="match status" value="1"/>
</dbReference>
<comment type="caution">
    <text evidence="6">The sequence shown here is derived from an EMBL/GenBank/DDBJ whole genome shotgun (WGS) entry which is preliminary data.</text>
</comment>
<dbReference type="GO" id="GO:0022857">
    <property type="term" value="F:transmembrane transporter activity"/>
    <property type="evidence" value="ECO:0007669"/>
    <property type="project" value="TreeGrafter"/>
</dbReference>
<evidence type="ECO:0000313" key="6">
    <source>
        <dbReference type="EMBL" id="OGE50026.1"/>
    </source>
</evidence>
<dbReference type="Proteomes" id="UP000177622">
    <property type="component" value="Unassembled WGS sequence"/>
</dbReference>
<organism evidence="6 7">
    <name type="scientific">Penicillium arizonense</name>
    <dbReference type="NCBI Taxonomy" id="1835702"/>
    <lineage>
        <taxon>Eukaryota</taxon>
        <taxon>Fungi</taxon>
        <taxon>Dikarya</taxon>
        <taxon>Ascomycota</taxon>
        <taxon>Pezizomycotina</taxon>
        <taxon>Eurotiomycetes</taxon>
        <taxon>Eurotiomycetidae</taxon>
        <taxon>Eurotiales</taxon>
        <taxon>Aspergillaceae</taxon>
        <taxon>Penicillium</taxon>
    </lineage>
</organism>
<protein>
    <recommendedName>
        <fullName evidence="8">Major facilitator superfamily (MFS) profile domain-containing protein</fullName>
    </recommendedName>
</protein>
<keyword evidence="3 5" id="KW-1133">Transmembrane helix</keyword>